<organism evidence="1 2">
    <name type="scientific">Labeo rohita</name>
    <name type="common">Indian major carp</name>
    <name type="synonym">Cyprinus rohita</name>
    <dbReference type="NCBI Taxonomy" id="84645"/>
    <lineage>
        <taxon>Eukaryota</taxon>
        <taxon>Metazoa</taxon>
        <taxon>Chordata</taxon>
        <taxon>Craniata</taxon>
        <taxon>Vertebrata</taxon>
        <taxon>Euteleostomi</taxon>
        <taxon>Actinopterygii</taxon>
        <taxon>Neopterygii</taxon>
        <taxon>Teleostei</taxon>
        <taxon>Ostariophysi</taxon>
        <taxon>Cypriniformes</taxon>
        <taxon>Cyprinidae</taxon>
        <taxon>Labeoninae</taxon>
        <taxon>Labeonini</taxon>
        <taxon>Labeo</taxon>
    </lineage>
</organism>
<comment type="caution">
    <text evidence="1">The sequence shown here is derived from an EMBL/GenBank/DDBJ whole genome shotgun (WGS) entry which is preliminary data.</text>
</comment>
<sequence length="281" mass="31883">MKSSTGSENMVDAISLALTKQQTMLGEAARNAVHIAMKDVTQCIQSLTAEFQSHMAVVRGLIDKVDYVQRETRGLKQDVDGCKSDVSKLQIKLAELEDRERRNNVRIVGLSPNREGGDAIRFLQEMLPKWIPSLSNKPIEIERAHRIYGRQRSTETGRTMIFKVLRYQDRQAILDGAREVSKRGPILDGENRLSFFAVYSAHTSQKRRSFADTRKELRAAGIQSFLIYPAILRVMHNGGETVFFFATRSRGVPTADRRYFACKKAADFRRCQSVRDGHEST</sequence>
<dbReference type="PANTHER" id="PTHR11505">
    <property type="entry name" value="L1 TRANSPOSABLE ELEMENT-RELATED"/>
    <property type="match status" value="1"/>
</dbReference>
<dbReference type="STRING" id="84645.A0A498NEZ4"/>
<reference evidence="1 2" key="1">
    <citation type="submission" date="2018-03" db="EMBL/GenBank/DDBJ databases">
        <title>Draft genome sequence of Rohu Carp (Labeo rohita).</title>
        <authorList>
            <person name="Das P."/>
            <person name="Kushwaha B."/>
            <person name="Joshi C.G."/>
            <person name="Kumar D."/>
            <person name="Nagpure N.S."/>
            <person name="Sahoo L."/>
            <person name="Das S.P."/>
            <person name="Bit A."/>
            <person name="Patnaik S."/>
            <person name="Meher P.K."/>
            <person name="Jayasankar P."/>
            <person name="Koringa P.G."/>
            <person name="Patel N.V."/>
            <person name="Hinsu A.T."/>
            <person name="Kumar R."/>
            <person name="Pandey M."/>
            <person name="Agarwal S."/>
            <person name="Srivastava S."/>
            <person name="Singh M."/>
            <person name="Iquebal M.A."/>
            <person name="Jaiswal S."/>
            <person name="Angadi U.B."/>
            <person name="Kumar N."/>
            <person name="Raza M."/>
            <person name="Shah T.M."/>
            <person name="Rai A."/>
            <person name="Jena J.K."/>
        </authorList>
    </citation>
    <scope>NUCLEOTIDE SEQUENCE [LARGE SCALE GENOMIC DNA]</scope>
    <source>
        <strain evidence="1">DASCIFA01</strain>
        <tissue evidence="1">Testis</tissue>
    </source>
</reference>
<dbReference type="Gene3D" id="3.30.70.1820">
    <property type="entry name" value="L1 transposable element, RRM domain"/>
    <property type="match status" value="1"/>
</dbReference>
<gene>
    <name evidence="1" type="ORF">ROHU_018423</name>
</gene>
<dbReference type="Proteomes" id="UP000290572">
    <property type="component" value="Unassembled WGS sequence"/>
</dbReference>
<dbReference type="EMBL" id="QBIY01011785">
    <property type="protein sequence ID" value="RXN29475.1"/>
    <property type="molecule type" value="Genomic_DNA"/>
</dbReference>
<dbReference type="AlphaFoldDB" id="A0A498NEZ4"/>
<dbReference type="Gene3D" id="3.30.250.20">
    <property type="entry name" value="L1 transposable element, C-terminal domain"/>
    <property type="match status" value="1"/>
</dbReference>
<evidence type="ECO:0000313" key="2">
    <source>
        <dbReference type="Proteomes" id="UP000290572"/>
    </source>
</evidence>
<proteinExistence type="predicted"/>
<keyword evidence="2" id="KW-1185">Reference proteome</keyword>
<dbReference type="InterPro" id="IPR042566">
    <property type="entry name" value="L1_C"/>
</dbReference>
<protein>
    <submittedName>
        <fullName evidence="1">LINE-1 type transposase domain-containing 1</fullName>
    </submittedName>
</protein>
<accession>A0A498NEZ4</accession>
<name>A0A498NEZ4_LABRO</name>
<dbReference type="InterPro" id="IPR004244">
    <property type="entry name" value="Transposase_22"/>
</dbReference>
<evidence type="ECO:0000313" key="1">
    <source>
        <dbReference type="EMBL" id="RXN29475.1"/>
    </source>
</evidence>